<gene>
    <name evidence="1" type="ORF">ACFFVF_18110</name>
</gene>
<keyword evidence="2" id="KW-1185">Reference proteome</keyword>
<sequence length="170" mass="20318">MEERIFKTEEQIKKRIEFWFCKYYGKTKSQFNGSELFTFFDLIEKPIQKSILLLIKLNENEIPVLVLKCTDSYIINTTERFIKTNQIESEFIYYSHFKHHEGYKILDQNKVPYSLVKSIKTEDYFEEFGIKIQDGTTVYWTIPTAEPGFAFWNITKKCSLIGRKYTTVIQ</sequence>
<accession>A0ABV5GSP9</accession>
<name>A0ABV5GSP9_9FLAO</name>
<dbReference type="Proteomes" id="UP001589607">
    <property type="component" value="Unassembled WGS sequence"/>
</dbReference>
<reference evidence="1 2" key="1">
    <citation type="submission" date="2024-09" db="EMBL/GenBank/DDBJ databases">
        <authorList>
            <person name="Sun Q."/>
            <person name="Mori K."/>
        </authorList>
    </citation>
    <scope>NUCLEOTIDE SEQUENCE [LARGE SCALE GENOMIC DNA]</scope>
    <source>
        <strain evidence="1 2">CECT 7955</strain>
    </source>
</reference>
<evidence type="ECO:0000313" key="1">
    <source>
        <dbReference type="EMBL" id="MFB9098423.1"/>
    </source>
</evidence>
<comment type="caution">
    <text evidence="1">The sequence shown here is derived from an EMBL/GenBank/DDBJ whole genome shotgun (WGS) entry which is preliminary data.</text>
</comment>
<organism evidence="1 2">
    <name type="scientific">Flavobacterium jumunjinense</name>
    <dbReference type="NCBI Taxonomy" id="998845"/>
    <lineage>
        <taxon>Bacteria</taxon>
        <taxon>Pseudomonadati</taxon>
        <taxon>Bacteroidota</taxon>
        <taxon>Flavobacteriia</taxon>
        <taxon>Flavobacteriales</taxon>
        <taxon>Flavobacteriaceae</taxon>
        <taxon>Flavobacterium</taxon>
    </lineage>
</organism>
<dbReference type="RefSeq" id="WP_236456429.1">
    <property type="nucleotide sequence ID" value="NZ_CBCSGE010000014.1"/>
</dbReference>
<evidence type="ECO:0000313" key="2">
    <source>
        <dbReference type="Proteomes" id="UP001589607"/>
    </source>
</evidence>
<dbReference type="EMBL" id="JBHMEY010000089">
    <property type="protein sequence ID" value="MFB9098423.1"/>
    <property type="molecule type" value="Genomic_DNA"/>
</dbReference>
<protein>
    <submittedName>
        <fullName evidence="1">Uncharacterized protein</fullName>
    </submittedName>
</protein>
<proteinExistence type="predicted"/>